<protein>
    <submittedName>
        <fullName evidence="2">Uncharacterized protein</fullName>
    </submittedName>
</protein>
<dbReference type="RefSeq" id="WP_350343512.1">
    <property type="nucleotide sequence ID" value="NZ_CP158367.1"/>
</dbReference>
<feature type="transmembrane region" description="Helical" evidence="1">
    <location>
        <begin position="6"/>
        <end position="23"/>
    </location>
</feature>
<feature type="transmembrane region" description="Helical" evidence="1">
    <location>
        <begin position="28"/>
        <end position="45"/>
    </location>
</feature>
<dbReference type="AlphaFoldDB" id="A0AAU7VL40"/>
<feature type="transmembrane region" description="Helical" evidence="1">
    <location>
        <begin position="65"/>
        <end position="86"/>
    </location>
</feature>
<feature type="transmembrane region" description="Helical" evidence="1">
    <location>
        <begin position="98"/>
        <end position="121"/>
    </location>
</feature>
<dbReference type="EMBL" id="CP158367">
    <property type="protein sequence ID" value="XBX74763.1"/>
    <property type="molecule type" value="Genomic_DNA"/>
</dbReference>
<keyword evidence="1" id="KW-0472">Membrane</keyword>
<name>A0AAU7VL40_9FIRM</name>
<accession>A0AAU7VL40</accession>
<feature type="transmembrane region" description="Helical" evidence="1">
    <location>
        <begin position="127"/>
        <end position="153"/>
    </location>
</feature>
<reference evidence="2" key="1">
    <citation type="journal article" date="2013" name="Extremophiles">
        <title>Proteinivorax tanatarense gen. nov., sp. nov., an anaerobic, haloalkaliphilic, proteolytic bacterium isolated from a decaying algal bloom, and proposal of Proteinivoraceae fam. nov.</title>
        <authorList>
            <person name="Kevbrin V."/>
            <person name="Boltyanskaya Y."/>
            <person name="Zhilina T."/>
            <person name="Kolganova T."/>
            <person name="Lavrentjeva E."/>
            <person name="Kuznetsov B."/>
        </authorList>
    </citation>
    <scope>NUCLEOTIDE SEQUENCE</scope>
    <source>
        <strain evidence="2">Z-910T</strain>
    </source>
</reference>
<evidence type="ECO:0000256" key="1">
    <source>
        <dbReference type="SAM" id="Phobius"/>
    </source>
</evidence>
<sequence>MTKKVITSLAISLLNIMSFFVIYQRDDVYSTVLIATVTFICVYWGKPWSILVATLSTFSIYFMDYQYALVLLASLIIYILIFDYFIKVAYSKNENKSLVQTAFMGIALAVAASTFFTAIVYQWSVHSIVLALILDSIAGMIGVVATSFASYYYKDWFVSK</sequence>
<organism evidence="2">
    <name type="scientific">Proteinivorax tanatarense</name>
    <dbReference type="NCBI Taxonomy" id="1260629"/>
    <lineage>
        <taxon>Bacteria</taxon>
        <taxon>Bacillati</taxon>
        <taxon>Bacillota</taxon>
        <taxon>Clostridia</taxon>
        <taxon>Eubacteriales</taxon>
        <taxon>Proteinivoracaceae</taxon>
        <taxon>Proteinivorax</taxon>
    </lineage>
</organism>
<keyword evidence="1" id="KW-1133">Transmembrane helix</keyword>
<proteinExistence type="predicted"/>
<keyword evidence="1" id="KW-0812">Transmembrane</keyword>
<evidence type="ECO:0000313" key="2">
    <source>
        <dbReference type="EMBL" id="XBX74763.1"/>
    </source>
</evidence>
<gene>
    <name evidence="2" type="ORF">PRVXT_002821</name>
</gene>
<reference evidence="2" key="2">
    <citation type="submission" date="2024-06" db="EMBL/GenBank/DDBJ databases">
        <authorList>
            <person name="Petrova K.O."/>
            <person name="Toshchakov S.V."/>
            <person name="Boltjanskaja Y.V."/>
            <person name="Kevbrin V."/>
        </authorList>
    </citation>
    <scope>NUCLEOTIDE SEQUENCE</scope>
    <source>
        <strain evidence="2">Z-910T</strain>
    </source>
</reference>